<evidence type="ECO:0000256" key="5">
    <source>
        <dbReference type="ARBA" id="ARBA00023136"/>
    </source>
</evidence>
<dbReference type="RefSeq" id="WP_262581767.1">
    <property type="nucleotide sequence ID" value="NZ_JAOQJV010000011.1"/>
</dbReference>
<feature type="transmembrane region" description="Helical" evidence="6">
    <location>
        <begin position="44"/>
        <end position="65"/>
    </location>
</feature>
<feature type="transmembrane region" description="Helical" evidence="6">
    <location>
        <begin position="128"/>
        <end position="149"/>
    </location>
</feature>
<evidence type="ECO:0000256" key="3">
    <source>
        <dbReference type="ARBA" id="ARBA00022692"/>
    </source>
</evidence>
<keyword evidence="4 6" id="KW-1133">Transmembrane helix</keyword>
<evidence type="ECO:0000313" key="9">
    <source>
        <dbReference type="Proteomes" id="UP001207605"/>
    </source>
</evidence>
<reference evidence="8 9" key="1">
    <citation type="journal article" date="2021" name="ISME Commun">
        <title>Automated analysis of genomic sequences facilitates high-throughput and comprehensive description of bacteria.</title>
        <authorList>
            <person name="Hitch T.C.A."/>
        </authorList>
    </citation>
    <scope>NUCLEOTIDE SEQUENCE [LARGE SCALE GENOMIC DNA]</scope>
    <source>
        <strain evidence="8 9">Sanger_02</strain>
    </source>
</reference>
<accession>A0ABT2S7X3</accession>
<feature type="transmembrane region" description="Helical" evidence="6">
    <location>
        <begin position="95"/>
        <end position="116"/>
    </location>
</feature>
<feature type="domain" description="ABC-2 type transporter transmembrane" evidence="7">
    <location>
        <begin position="44"/>
        <end position="192"/>
    </location>
</feature>
<name>A0ABT2S7X3_9FIRM</name>
<feature type="transmembrane region" description="Helical" evidence="6">
    <location>
        <begin position="156"/>
        <end position="177"/>
    </location>
</feature>
<dbReference type="Proteomes" id="UP001207605">
    <property type="component" value="Unassembled WGS sequence"/>
</dbReference>
<proteinExistence type="predicted"/>
<evidence type="ECO:0000259" key="7">
    <source>
        <dbReference type="Pfam" id="PF12698"/>
    </source>
</evidence>
<dbReference type="Pfam" id="PF12698">
    <property type="entry name" value="ABC2_membrane_3"/>
    <property type="match status" value="1"/>
</dbReference>
<organism evidence="8 9">
    <name type="scientific">Dorea ammoniilytica</name>
    <dbReference type="NCBI Taxonomy" id="2981788"/>
    <lineage>
        <taxon>Bacteria</taxon>
        <taxon>Bacillati</taxon>
        <taxon>Bacillota</taxon>
        <taxon>Clostridia</taxon>
        <taxon>Lachnospirales</taxon>
        <taxon>Lachnospiraceae</taxon>
        <taxon>Dorea</taxon>
    </lineage>
</organism>
<evidence type="ECO:0000313" key="8">
    <source>
        <dbReference type="EMBL" id="MCU6700360.1"/>
    </source>
</evidence>
<feature type="transmembrane region" description="Helical" evidence="6">
    <location>
        <begin position="12"/>
        <end position="38"/>
    </location>
</feature>
<keyword evidence="9" id="KW-1185">Reference proteome</keyword>
<comment type="subcellular location">
    <subcellularLocation>
        <location evidence="1">Cell membrane</location>
        <topology evidence="1">Multi-pass membrane protein</topology>
    </subcellularLocation>
</comment>
<keyword evidence="3 6" id="KW-0812">Transmembrane</keyword>
<dbReference type="PANTHER" id="PTHR30294">
    <property type="entry name" value="MEMBRANE COMPONENT OF ABC TRANSPORTER YHHJ-RELATED"/>
    <property type="match status" value="1"/>
</dbReference>
<evidence type="ECO:0000256" key="2">
    <source>
        <dbReference type="ARBA" id="ARBA00022475"/>
    </source>
</evidence>
<comment type="caution">
    <text evidence="8">The sequence shown here is derived from an EMBL/GenBank/DDBJ whole genome shotgun (WGS) entry which is preliminary data.</text>
</comment>
<feature type="transmembrane region" description="Helical" evidence="6">
    <location>
        <begin position="264"/>
        <end position="282"/>
    </location>
</feature>
<gene>
    <name evidence="8" type="ORF">OCV65_08970</name>
</gene>
<protein>
    <submittedName>
        <fullName evidence="8">ABC transporter permease</fullName>
    </submittedName>
</protein>
<keyword evidence="5 6" id="KW-0472">Membrane</keyword>
<evidence type="ECO:0000256" key="6">
    <source>
        <dbReference type="SAM" id="Phobius"/>
    </source>
</evidence>
<dbReference type="PANTHER" id="PTHR30294:SF29">
    <property type="entry name" value="MULTIDRUG ABC TRANSPORTER PERMEASE YBHS-RELATED"/>
    <property type="match status" value="1"/>
</dbReference>
<sequence>MAAIYRRELKGYFNTMIGYVIIVFLLAFSGIYFMAYNLNYGYPYFSYVLSGGIFMLLIAAPLLTMRSFAEERKNRTDQLLLTAPVSLFQIVMGKYLAMITILGIPCAVYLLFPLMIKMQGTAYILSDYLSILVYFLLGCVYIAIGMFVSSLTESQIIAAIGTFGILMVIQLWSGIIGFLPSSAMANVFGIAFLLSLLVWAVWRMTQNWVICLILEIVNLGVNGIVYAVKPEVYENLLSTICGELNLIDTFNSIASNNLLDVSGIILYLSLIVFFVFLTMEMIQKRRWS</sequence>
<dbReference type="EMBL" id="JAOQJV010000011">
    <property type="protein sequence ID" value="MCU6700360.1"/>
    <property type="molecule type" value="Genomic_DNA"/>
</dbReference>
<dbReference type="InterPro" id="IPR013525">
    <property type="entry name" value="ABC2_TM"/>
</dbReference>
<evidence type="ECO:0000256" key="4">
    <source>
        <dbReference type="ARBA" id="ARBA00022989"/>
    </source>
</evidence>
<evidence type="ECO:0000256" key="1">
    <source>
        <dbReference type="ARBA" id="ARBA00004651"/>
    </source>
</evidence>
<feature type="transmembrane region" description="Helical" evidence="6">
    <location>
        <begin position="183"/>
        <end position="202"/>
    </location>
</feature>
<dbReference type="InterPro" id="IPR051449">
    <property type="entry name" value="ABC-2_transporter_component"/>
</dbReference>
<keyword evidence="2" id="KW-1003">Cell membrane</keyword>
<feature type="transmembrane region" description="Helical" evidence="6">
    <location>
        <begin position="209"/>
        <end position="228"/>
    </location>
</feature>